<evidence type="ECO:0000313" key="1">
    <source>
        <dbReference type="EMBL" id="JAH61585.1"/>
    </source>
</evidence>
<dbReference type="AlphaFoldDB" id="A0A0E9U8S5"/>
<dbReference type="EMBL" id="GBXM01046992">
    <property type="protein sequence ID" value="JAH61585.1"/>
    <property type="molecule type" value="Transcribed_RNA"/>
</dbReference>
<protein>
    <submittedName>
        <fullName evidence="1">Uncharacterized protein</fullName>
    </submittedName>
</protein>
<sequence length="63" mass="7379">MVGGWAKFTLSFIWNSHISGRKKRKHLSHKTVYSVPFTQNLKSFFARKSLTQDLLLSKCRRPL</sequence>
<reference evidence="1" key="1">
    <citation type="submission" date="2014-11" db="EMBL/GenBank/DDBJ databases">
        <authorList>
            <person name="Amaro Gonzalez C."/>
        </authorList>
    </citation>
    <scope>NUCLEOTIDE SEQUENCE</scope>
</reference>
<accession>A0A0E9U8S5</accession>
<reference evidence="1" key="2">
    <citation type="journal article" date="2015" name="Fish Shellfish Immunol.">
        <title>Early steps in the European eel (Anguilla anguilla)-Vibrio vulnificus interaction in the gills: Role of the RtxA13 toxin.</title>
        <authorList>
            <person name="Callol A."/>
            <person name="Pajuelo D."/>
            <person name="Ebbesson L."/>
            <person name="Teles M."/>
            <person name="MacKenzie S."/>
            <person name="Amaro C."/>
        </authorList>
    </citation>
    <scope>NUCLEOTIDE SEQUENCE</scope>
</reference>
<organism evidence="1">
    <name type="scientific">Anguilla anguilla</name>
    <name type="common">European freshwater eel</name>
    <name type="synonym">Muraena anguilla</name>
    <dbReference type="NCBI Taxonomy" id="7936"/>
    <lineage>
        <taxon>Eukaryota</taxon>
        <taxon>Metazoa</taxon>
        <taxon>Chordata</taxon>
        <taxon>Craniata</taxon>
        <taxon>Vertebrata</taxon>
        <taxon>Euteleostomi</taxon>
        <taxon>Actinopterygii</taxon>
        <taxon>Neopterygii</taxon>
        <taxon>Teleostei</taxon>
        <taxon>Anguilliformes</taxon>
        <taxon>Anguillidae</taxon>
        <taxon>Anguilla</taxon>
    </lineage>
</organism>
<proteinExistence type="predicted"/>
<name>A0A0E9U8S5_ANGAN</name>